<evidence type="ECO:0000313" key="13">
    <source>
        <dbReference type="Proteomes" id="UP001605036"/>
    </source>
</evidence>
<comment type="subcellular location">
    <subcellularLocation>
        <location evidence="1">Cell membrane</location>
        <topology evidence="1">Multi-pass membrane protein</topology>
    </subcellularLocation>
</comment>
<keyword evidence="3" id="KW-1003">Cell membrane</keyword>
<proteinExistence type="predicted"/>
<keyword evidence="4 11" id="KW-0812">Transmembrane</keyword>
<evidence type="ECO:0000313" key="12">
    <source>
        <dbReference type="EMBL" id="KAL2622743.1"/>
    </source>
</evidence>
<feature type="transmembrane region" description="Helical" evidence="11">
    <location>
        <begin position="73"/>
        <end position="95"/>
    </location>
</feature>
<keyword evidence="5" id="KW-0851">Voltage-gated channel</keyword>
<keyword evidence="8 11" id="KW-0472">Membrane</keyword>
<gene>
    <name evidence="12" type="ORF">R1flu_002948</name>
</gene>
<comment type="caution">
    <text evidence="12">The sequence shown here is derived from an EMBL/GenBank/DDBJ whole genome shotgun (WGS) entry which is preliminary data.</text>
</comment>
<organism evidence="12 13">
    <name type="scientific">Riccia fluitans</name>
    <dbReference type="NCBI Taxonomy" id="41844"/>
    <lineage>
        <taxon>Eukaryota</taxon>
        <taxon>Viridiplantae</taxon>
        <taxon>Streptophyta</taxon>
        <taxon>Embryophyta</taxon>
        <taxon>Marchantiophyta</taxon>
        <taxon>Marchantiopsida</taxon>
        <taxon>Marchantiidae</taxon>
        <taxon>Marchantiales</taxon>
        <taxon>Ricciaceae</taxon>
        <taxon>Riccia</taxon>
    </lineage>
</organism>
<evidence type="ECO:0000256" key="7">
    <source>
        <dbReference type="ARBA" id="ARBA00023065"/>
    </source>
</evidence>
<dbReference type="GO" id="GO:0005886">
    <property type="term" value="C:plasma membrane"/>
    <property type="evidence" value="ECO:0007669"/>
    <property type="project" value="UniProtKB-SubCell"/>
</dbReference>
<keyword evidence="9" id="KW-0407">Ion channel</keyword>
<dbReference type="AlphaFoldDB" id="A0ABD1Y7T0"/>
<evidence type="ECO:0000256" key="6">
    <source>
        <dbReference type="ARBA" id="ARBA00022989"/>
    </source>
</evidence>
<dbReference type="Proteomes" id="UP001605036">
    <property type="component" value="Unassembled WGS sequence"/>
</dbReference>
<dbReference type="PANTHER" id="PTHR46480:SF1">
    <property type="entry name" value="VOLTAGE-GATED HYDROGEN CHANNEL 1"/>
    <property type="match status" value="1"/>
</dbReference>
<feature type="transmembrane region" description="Helical" evidence="11">
    <location>
        <begin position="162"/>
        <end position="179"/>
    </location>
</feature>
<dbReference type="Gene3D" id="1.20.120.350">
    <property type="entry name" value="Voltage-gated potassium channels. Chain C"/>
    <property type="match status" value="1"/>
</dbReference>
<accession>A0ABD1Y7T0</accession>
<evidence type="ECO:0000256" key="5">
    <source>
        <dbReference type="ARBA" id="ARBA00022882"/>
    </source>
</evidence>
<feature type="region of interest" description="Disordered" evidence="10">
    <location>
        <begin position="1"/>
        <end position="25"/>
    </location>
</feature>
<evidence type="ECO:0008006" key="14">
    <source>
        <dbReference type="Google" id="ProtNLM"/>
    </source>
</evidence>
<evidence type="ECO:0000256" key="10">
    <source>
        <dbReference type="SAM" id="MobiDB-lite"/>
    </source>
</evidence>
<reference evidence="12 13" key="1">
    <citation type="submission" date="2024-09" db="EMBL/GenBank/DDBJ databases">
        <title>Chromosome-scale assembly of Riccia fluitans.</title>
        <authorList>
            <person name="Paukszto L."/>
            <person name="Sawicki J."/>
            <person name="Karawczyk K."/>
            <person name="Piernik-Szablinska J."/>
            <person name="Szczecinska M."/>
            <person name="Mazdziarz M."/>
        </authorList>
    </citation>
    <scope>NUCLEOTIDE SEQUENCE [LARGE SCALE GENOMIC DNA]</scope>
    <source>
        <strain evidence="12">Rf_01</strain>
        <tissue evidence="12">Aerial parts of the thallus</tissue>
    </source>
</reference>
<protein>
    <recommendedName>
        <fullName evidence="14">Voltage-gated hydrogen channel 1</fullName>
    </recommendedName>
</protein>
<evidence type="ECO:0000256" key="4">
    <source>
        <dbReference type="ARBA" id="ARBA00022692"/>
    </source>
</evidence>
<dbReference type="PANTHER" id="PTHR46480">
    <property type="entry name" value="F20B24.22"/>
    <property type="match status" value="1"/>
</dbReference>
<dbReference type="InterPro" id="IPR027359">
    <property type="entry name" value="Volt_channel_dom_sf"/>
</dbReference>
<feature type="transmembrane region" description="Helical" evidence="11">
    <location>
        <begin position="129"/>
        <end position="150"/>
    </location>
</feature>
<evidence type="ECO:0000256" key="3">
    <source>
        <dbReference type="ARBA" id="ARBA00022475"/>
    </source>
</evidence>
<evidence type="ECO:0000256" key="11">
    <source>
        <dbReference type="SAM" id="Phobius"/>
    </source>
</evidence>
<dbReference type="InterPro" id="IPR031846">
    <property type="entry name" value="Hvcn1"/>
</dbReference>
<keyword evidence="2" id="KW-0813">Transport</keyword>
<evidence type="ECO:0000256" key="1">
    <source>
        <dbReference type="ARBA" id="ARBA00004651"/>
    </source>
</evidence>
<dbReference type="GO" id="GO:0034702">
    <property type="term" value="C:monoatomic ion channel complex"/>
    <property type="evidence" value="ECO:0007669"/>
    <property type="project" value="UniProtKB-KW"/>
</dbReference>
<evidence type="ECO:0000256" key="2">
    <source>
        <dbReference type="ARBA" id="ARBA00022448"/>
    </source>
</evidence>
<evidence type="ECO:0000256" key="9">
    <source>
        <dbReference type="ARBA" id="ARBA00023303"/>
    </source>
</evidence>
<name>A0ABD1Y7T0_9MARC</name>
<keyword evidence="7" id="KW-0406">Ion transport</keyword>
<keyword evidence="13" id="KW-1185">Reference proteome</keyword>
<dbReference type="EMBL" id="JBHFFA010000006">
    <property type="protein sequence ID" value="KAL2622743.1"/>
    <property type="molecule type" value="Genomic_DNA"/>
</dbReference>
<sequence>MGEDDLVQSFLDPEEGRGEEEVEPGLTESFKRVAEEWRKQKKSKLLHWSTSTEELTERRSPWRKELGEVLDSTPAHVVIVALLAVDLLATVVDILKTVHNKTNDLSTCIDYVESCACIDHLERTESWEFIYWISISILSILALNIIGLLVSFGRAFFRHPGYVLDLFVVGTALFLEIFLDSDTVGLLIVLTLWRIVRVAHGIFEVTDEAWEKEIEKFKEQLKEADAKHYRDQELLREKDQQITRLSAQQNVQEYQTDQNY</sequence>
<keyword evidence="6 11" id="KW-1133">Transmembrane helix</keyword>
<dbReference type="GO" id="GO:0034220">
    <property type="term" value="P:monoatomic ion transmembrane transport"/>
    <property type="evidence" value="ECO:0007669"/>
    <property type="project" value="UniProtKB-KW"/>
</dbReference>
<evidence type="ECO:0000256" key="8">
    <source>
        <dbReference type="ARBA" id="ARBA00023136"/>
    </source>
</evidence>